<keyword evidence="3 8" id="KW-0812">Transmembrane</keyword>
<dbReference type="InterPro" id="IPR039421">
    <property type="entry name" value="Type_1_exporter"/>
</dbReference>
<dbReference type="PROSITE" id="PS00211">
    <property type="entry name" value="ABC_TRANSPORTER_1"/>
    <property type="match status" value="1"/>
</dbReference>
<keyword evidence="7 8" id="KW-0472">Membrane</keyword>
<dbReference type="GO" id="GO:0005524">
    <property type="term" value="F:ATP binding"/>
    <property type="evidence" value="ECO:0007669"/>
    <property type="project" value="UniProtKB-KW"/>
</dbReference>
<dbReference type="InterPro" id="IPR027417">
    <property type="entry name" value="P-loop_NTPase"/>
</dbReference>
<dbReference type="Proteomes" id="UP000460194">
    <property type="component" value="Unassembled WGS sequence"/>
</dbReference>
<keyword evidence="6 8" id="KW-1133">Transmembrane helix</keyword>
<evidence type="ECO:0000256" key="6">
    <source>
        <dbReference type="ARBA" id="ARBA00022989"/>
    </source>
</evidence>
<evidence type="ECO:0000313" key="13">
    <source>
        <dbReference type="Proteomes" id="UP000452321"/>
    </source>
</evidence>
<dbReference type="InterPro" id="IPR003439">
    <property type="entry name" value="ABC_transporter-like_ATP-bd"/>
</dbReference>
<protein>
    <submittedName>
        <fullName evidence="12">ATP-binding cassette domain-containing protein</fullName>
    </submittedName>
</protein>
<dbReference type="CDD" id="cd18565">
    <property type="entry name" value="ABC_6TM_exporter_like"/>
    <property type="match status" value="1"/>
</dbReference>
<evidence type="ECO:0000259" key="10">
    <source>
        <dbReference type="PROSITE" id="PS50929"/>
    </source>
</evidence>
<evidence type="ECO:0000256" key="2">
    <source>
        <dbReference type="ARBA" id="ARBA00022448"/>
    </source>
</evidence>
<evidence type="ECO:0000313" key="12">
    <source>
        <dbReference type="EMBL" id="MYL66920.1"/>
    </source>
</evidence>
<dbReference type="Pfam" id="PF00664">
    <property type="entry name" value="ABC_membrane"/>
    <property type="match status" value="1"/>
</dbReference>
<name>A0A6B1II95_9EURY</name>
<dbReference type="InterPro" id="IPR017871">
    <property type="entry name" value="ABC_transporter-like_CS"/>
</dbReference>
<dbReference type="PANTHER" id="PTHR24221">
    <property type="entry name" value="ATP-BINDING CASSETTE SUB-FAMILY B"/>
    <property type="match status" value="1"/>
</dbReference>
<evidence type="ECO:0000256" key="4">
    <source>
        <dbReference type="ARBA" id="ARBA00022741"/>
    </source>
</evidence>
<dbReference type="Pfam" id="PF00005">
    <property type="entry name" value="ABC_tran"/>
    <property type="match status" value="1"/>
</dbReference>
<dbReference type="GO" id="GO:0016020">
    <property type="term" value="C:membrane"/>
    <property type="evidence" value="ECO:0007669"/>
    <property type="project" value="UniProtKB-SubCell"/>
</dbReference>
<feature type="transmembrane region" description="Helical" evidence="8">
    <location>
        <begin position="200"/>
        <end position="220"/>
    </location>
</feature>
<evidence type="ECO:0000256" key="7">
    <source>
        <dbReference type="ARBA" id="ARBA00023136"/>
    </source>
</evidence>
<dbReference type="Gene3D" id="1.20.1560.10">
    <property type="entry name" value="ABC transporter type 1, transmembrane domain"/>
    <property type="match status" value="1"/>
</dbReference>
<dbReference type="GO" id="GO:0016887">
    <property type="term" value="F:ATP hydrolysis activity"/>
    <property type="evidence" value="ECO:0007669"/>
    <property type="project" value="InterPro"/>
</dbReference>
<dbReference type="EMBL" id="WMEO01000014">
    <property type="protein sequence ID" value="MYL16966.1"/>
    <property type="molecule type" value="Genomic_DNA"/>
</dbReference>
<proteinExistence type="predicted"/>
<evidence type="ECO:0000256" key="8">
    <source>
        <dbReference type="SAM" id="Phobius"/>
    </source>
</evidence>
<dbReference type="Gene3D" id="3.40.50.300">
    <property type="entry name" value="P-loop containing nucleotide triphosphate hydrolases"/>
    <property type="match status" value="1"/>
</dbReference>
<feature type="domain" description="ABC transmembrane type-1" evidence="10">
    <location>
        <begin position="40"/>
        <end position="348"/>
    </location>
</feature>
<dbReference type="SMART" id="SM00382">
    <property type="entry name" value="AAA"/>
    <property type="match status" value="1"/>
</dbReference>
<organism evidence="12 13">
    <name type="scientific">Halorubrum distributum</name>
    <dbReference type="NCBI Taxonomy" id="29283"/>
    <lineage>
        <taxon>Archaea</taxon>
        <taxon>Methanobacteriati</taxon>
        <taxon>Methanobacteriota</taxon>
        <taxon>Stenosarchaea group</taxon>
        <taxon>Halobacteria</taxon>
        <taxon>Halobacteriales</taxon>
        <taxon>Haloferacaceae</taxon>
        <taxon>Halorubrum</taxon>
        <taxon>Halorubrum distributum group</taxon>
    </lineage>
</organism>
<dbReference type="SUPFAM" id="SSF90123">
    <property type="entry name" value="ABC transporter transmembrane region"/>
    <property type="match status" value="1"/>
</dbReference>
<keyword evidence="2" id="KW-0813">Transport</keyword>
<evidence type="ECO:0000259" key="9">
    <source>
        <dbReference type="PROSITE" id="PS50893"/>
    </source>
</evidence>
<dbReference type="Proteomes" id="UP000452321">
    <property type="component" value="Unassembled WGS sequence"/>
</dbReference>
<evidence type="ECO:0000256" key="5">
    <source>
        <dbReference type="ARBA" id="ARBA00022840"/>
    </source>
</evidence>
<dbReference type="RefSeq" id="WP_004598636.1">
    <property type="nucleotide sequence ID" value="NZ_JAWMCG010000004.1"/>
</dbReference>
<evidence type="ECO:0000313" key="11">
    <source>
        <dbReference type="EMBL" id="MYL16966.1"/>
    </source>
</evidence>
<dbReference type="GO" id="GO:0140359">
    <property type="term" value="F:ABC-type transporter activity"/>
    <property type="evidence" value="ECO:0007669"/>
    <property type="project" value="InterPro"/>
</dbReference>
<dbReference type="PANTHER" id="PTHR24221:SF654">
    <property type="entry name" value="ATP-BINDING CASSETTE SUB-FAMILY B MEMBER 6"/>
    <property type="match status" value="1"/>
</dbReference>
<keyword evidence="5 12" id="KW-0067">ATP-binding</keyword>
<dbReference type="FunFam" id="3.40.50.300:FF:000287">
    <property type="entry name" value="Multidrug ABC transporter ATP-binding protein"/>
    <property type="match status" value="1"/>
</dbReference>
<keyword evidence="4" id="KW-0547">Nucleotide-binding</keyword>
<dbReference type="PROSITE" id="PS50929">
    <property type="entry name" value="ABC_TM1F"/>
    <property type="match status" value="1"/>
</dbReference>
<sequence length="647" mass="72749">MSGVEWEEDDPFEEQRDKIENPMKRLFVEYGRDYVPQVTVGILASVFARLLDLLPPLMLGIALDAIFRGEAAFDEQIPLVLLPDAWLPTEQAAQFWFTIAVLAGAFAFGAGFHWVRNWGFNAFAQNIQHDVRTDTYDQMQRLNMDFFSDKQTGEMMSILSNDVNRLERFLNDGMNSVFRLSVMVVGIGVLLFWINWQLALVALLPVPVIAGFTYLFIKIIQPKYAEVRSTVGKMNSRLENNLGGIQVIKAANTESYESDRVDDVSFDYFDANWDAIETRIKFFPALRVLAGIGFVLTFIVGGLWVFQGPPGPFTGELSEGMFVVFILYTQRFIWPMAQFGQIINMYQRARASSARIFGLMDEPSKLAEDRDAEELAVDEGHVVYDDVSFGYDDETIVEDIDFEVEGGETLALVGPTGAGKSTVLKLLLRMYDVDDGEIRIDDQNVGDVTLRSLRRSIGYVGQSSYLFYGTVRENITYGTFDATDEEVREAAEAAEAHDFIQNLPDGYDTMVGERGVKLSGGQRQRITIARAVLTDPDILILDEATSDVDTETEMLIQRSLDRLTEERTTFAIAHRLSTIKDADTILVLEGGKIAERGTHDELLDNDGLYAHLWGVQAGEIDELPQEFIDRAQERTARIVEDAESDDD</sequence>
<dbReference type="SUPFAM" id="SSF52540">
    <property type="entry name" value="P-loop containing nucleoside triphosphate hydrolases"/>
    <property type="match status" value="1"/>
</dbReference>
<gene>
    <name evidence="12" type="ORF">GLW30_04155</name>
    <name evidence="11" type="ORF">GLW36_09970</name>
</gene>
<evidence type="ECO:0000256" key="3">
    <source>
        <dbReference type="ARBA" id="ARBA00022692"/>
    </source>
</evidence>
<reference evidence="13 14" key="1">
    <citation type="submission" date="2019-11" db="EMBL/GenBank/DDBJ databases">
        <title>Genome sequences of 17 halophilic strains isolated from different environments.</title>
        <authorList>
            <person name="Furrow R.E."/>
        </authorList>
    </citation>
    <scope>NUCLEOTIDE SEQUENCE [LARGE SCALE GENOMIC DNA]</scope>
    <source>
        <strain evidence="12 13">22502_06_Cabo</strain>
        <strain evidence="11 14">22517_05_Cabo</strain>
    </source>
</reference>
<comment type="caution">
    <text evidence="12">The sequence shown here is derived from an EMBL/GenBank/DDBJ whole genome shotgun (WGS) entry which is preliminary data.</text>
</comment>
<dbReference type="InterPro" id="IPR036640">
    <property type="entry name" value="ABC1_TM_sf"/>
</dbReference>
<dbReference type="EMBL" id="WMFC01000004">
    <property type="protein sequence ID" value="MYL66920.1"/>
    <property type="molecule type" value="Genomic_DNA"/>
</dbReference>
<feature type="transmembrane region" description="Helical" evidence="8">
    <location>
        <begin position="95"/>
        <end position="115"/>
    </location>
</feature>
<dbReference type="PROSITE" id="PS50893">
    <property type="entry name" value="ABC_TRANSPORTER_2"/>
    <property type="match status" value="1"/>
</dbReference>
<comment type="subcellular location">
    <subcellularLocation>
        <location evidence="1">Membrane</location>
        <topology evidence="1">Multi-pass membrane protein</topology>
    </subcellularLocation>
</comment>
<evidence type="ECO:0000256" key="1">
    <source>
        <dbReference type="ARBA" id="ARBA00004141"/>
    </source>
</evidence>
<dbReference type="AlphaFoldDB" id="A0A6B1II95"/>
<dbReference type="InterPro" id="IPR003593">
    <property type="entry name" value="AAA+_ATPase"/>
</dbReference>
<evidence type="ECO:0000313" key="14">
    <source>
        <dbReference type="Proteomes" id="UP000460194"/>
    </source>
</evidence>
<accession>A0A6B1II95</accession>
<feature type="transmembrane region" description="Helical" evidence="8">
    <location>
        <begin position="288"/>
        <end position="306"/>
    </location>
</feature>
<feature type="domain" description="ABC transporter" evidence="9">
    <location>
        <begin position="382"/>
        <end position="615"/>
    </location>
</feature>
<feature type="transmembrane region" description="Helical" evidence="8">
    <location>
        <begin position="177"/>
        <end position="194"/>
    </location>
</feature>
<dbReference type="InterPro" id="IPR011527">
    <property type="entry name" value="ABC1_TM_dom"/>
</dbReference>